<organism evidence="2 3">
    <name type="scientific">Spiroplasma syrphidicola EA-1</name>
    <dbReference type="NCBI Taxonomy" id="1276229"/>
    <lineage>
        <taxon>Bacteria</taxon>
        <taxon>Bacillati</taxon>
        <taxon>Mycoplasmatota</taxon>
        <taxon>Mollicutes</taxon>
        <taxon>Entomoplasmatales</taxon>
        <taxon>Spiroplasmataceae</taxon>
        <taxon>Spiroplasma</taxon>
    </lineage>
</organism>
<evidence type="ECO:0000313" key="2">
    <source>
        <dbReference type="EMBL" id="AGM26429.1"/>
    </source>
</evidence>
<feature type="transmembrane region" description="Helical" evidence="1">
    <location>
        <begin position="98"/>
        <end position="129"/>
    </location>
</feature>
<dbReference type="HOGENOM" id="CLU_1609761_0_0_14"/>
<proteinExistence type="predicted"/>
<keyword evidence="1" id="KW-1133">Transmembrane helix</keyword>
<evidence type="ECO:0008006" key="4">
    <source>
        <dbReference type="Google" id="ProtNLM"/>
    </source>
</evidence>
<dbReference type="OrthoDB" id="9989983at2"/>
<accession>R4UES5</accession>
<dbReference type="STRING" id="1276229.SSYRP_v1c08400"/>
<dbReference type="KEGG" id="ssyr:SSYRP_v1c08400"/>
<evidence type="ECO:0000313" key="3">
    <source>
        <dbReference type="Proteomes" id="UP000013963"/>
    </source>
</evidence>
<dbReference type="RefSeq" id="WP_016341070.1">
    <property type="nucleotide sequence ID" value="NC_021284.1"/>
</dbReference>
<feature type="transmembrane region" description="Helical" evidence="1">
    <location>
        <begin position="12"/>
        <end position="34"/>
    </location>
</feature>
<keyword evidence="1" id="KW-0812">Transmembrane</keyword>
<dbReference type="AlphaFoldDB" id="R4UES5"/>
<feature type="transmembrane region" description="Helical" evidence="1">
    <location>
        <begin position="135"/>
        <end position="160"/>
    </location>
</feature>
<dbReference type="PATRIC" id="fig|1276229.3.peg.835"/>
<gene>
    <name evidence="2" type="ORF">SSYRP_v1c08400</name>
</gene>
<dbReference type="Proteomes" id="UP000013963">
    <property type="component" value="Chromosome"/>
</dbReference>
<sequence length="165" mass="19184">MQIKIKKIIINSDIFSFSFGFIGITFGLLSLLSLEPFWNNSNEVRAYQSFIFTVLTIIFDTLSVISAMLAFIYGKKMYRLRQANKKEKRRIDKRFEKLSYWFDFWSFSVGILGLVFGLTSLVTLLPYTINEFVSWWATLTSIFLDTFSAIAAILALTCFLKSWKK</sequence>
<reference evidence="2 3" key="1">
    <citation type="journal article" date="2013" name="Genome Biol. Evol.">
        <title>Complete genomes of two dipteran-associated spiroplasmas provided insights into the origin, dynamics, and impacts of viral invasion in spiroplasma.</title>
        <authorList>
            <person name="Ku C."/>
            <person name="Lo W.S."/>
            <person name="Chen L.L."/>
            <person name="Kuo C.H."/>
        </authorList>
    </citation>
    <scope>NUCLEOTIDE SEQUENCE [LARGE SCALE GENOMIC DNA]</scope>
    <source>
        <strain evidence="2">EA-1</strain>
    </source>
</reference>
<evidence type="ECO:0000256" key="1">
    <source>
        <dbReference type="SAM" id="Phobius"/>
    </source>
</evidence>
<protein>
    <recommendedName>
        <fullName evidence="4">Transmembrane protein</fullName>
    </recommendedName>
</protein>
<dbReference type="EMBL" id="CP005078">
    <property type="protein sequence ID" value="AGM26429.1"/>
    <property type="molecule type" value="Genomic_DNA"/>
</dbReference>
<name>R4UES5_9MOLU</name>
<keyword evidence="1" id="KW-0472">Membrane</keyword>
<feature type="transmembrane region" description="Helical" evidence="1">
    <location>
        <begin position="46"/>
        <end position="73"/>
    </location>
</feature>
<keyword evidence="3" id="KW-1185">Reference proteome</keyword>